<evidence type="ECO:0000256" key="2">
    <source>
        <dbReference type="ARBA" id="ARBA00022771"/>
    </source>
</evidence>
<dbReference type="Pfam" id="PF01753">
    <property type="entry name" value="zf-MYND"/>
    <property type="match status" value="1"/>
</dbReference>
<accession>A0A834X7D5</accession>
<evidence type="ECO:0000313" key="6">
    <source>
        <dbReference type="EMBL" id="KAF7838843.1"/>
    </source>
</evidence>
<dbReference type="InterPro" id="IPR057136">
    <property type="entry name" value="At2g35280_TPR_dom"/>
</dbReference>
<gene>
    <name evidence="6" type="ORF">G2W53_007325</name>
</gene>
<sequence length="348" mass="38417">MRRPLRNSNDYKLAAVNHDHLDVLPDDLVVFILCKLSSTASSPSQFVNVLLTCKRLKRLGLSRLVLAKAGERVFEMKAANWSDYAHRFLKRCVNAGNVDATYTLGMIQFYCFQNRGSGISLLASAASKYHAPSLYSLAVTQFNGSGSLTSEKNLKAGVALCLRAAITGHIGALRELGHCLQDGYGVRQNIAEGRRLLVHANVRELALVAKTKFPTSPSTTWHVHRQQNATCRFREPVCPLLSDYGFTEAVPEMPAANRFMMEWFESSGRGALGEGLRLCHGGCGRSETRPLEFRRCSVCGKVNYCSRGCQAIDWKVRHKMECFPVEYLVEQNVGGNIAAIGDENVAIG</sequence>
<dbReference type="SUPFAM" id="SSF81383">
    <property type="entry name" value="F-box domain"/>
    <property type="match status" value="1"/>
</dbReference>
<feature type="domain" description="MYND-type" evidence="5">
    <location>
        <begin position="280"/>
        <end position="322"/>
    </location>
</feature>
<dbReference type="Gene3D" id="6.10.140.2220">
    <property type="match status" value="1"/>
</dbReference>
<reference evidence="6" key="1">
    <citation type="submission" date="2020-09" db="EMBL/GenBank/DDBJ databases">
        <title>Genome-Enabled Discovery of Anthraquinone Biosynthesis in Senna tora.</title>
        <authorList>
            <person name="Kang S.-H."/>
            <person name="Pandey R.P."/>
            <person name="Lee C.-M."/>
            <person name="Sim J.-S."/>
            <person name="Jeong J.-T."/>
            <person name="Choi B.-S."/>
            <person name="Jung M."/>
            <person name="Ginzburg D."/>
            <person name="Zhao K."/>
            <person name="Won S.Y."/>
            <person name="Oh T.-J."/>
            <person name="Yu Y."/>
            <person name="Kim N.-H."/>
            <person name="Lee O.R."/>
            <person name="Lee T.-H."/>
            <person name="Bashyal P."/>
            <person name="Kim T.-S."/>
            <person name="Lee W.-H."/>
            <person name="Kawkins C."/>
            <person name="Kim C.-K."/>
            <person name="Kim J.S."/>
            <person name="Ahn B.O."/>
            <person name="Rhee S.Y."/>
            <person name="Sohng J.K."/>
        </authorList>
    </citation>
    <scope>NUCLEOTIDE SEQUENCE</scope>
    <source>
        <tissue evidence="6">Leaf</tissue>
    </source>
</reference>
<dbReference type="InterPro" id="IPR011990">
    <property type="entry name" value="TPR-like_helical_dom_sf"/>
</dbReference>
<dbReference type="InterPro" id="IPR002893">
    <property type="entry name" value="Znf_MYND"/>
</dbReference>
<keyword evidence="1" id="KW-0479">Metal-binding</keyword>
<dbReference type="Pfam" id="PF23310">
    <property type="entry name" value="TPR_27"/>
    <property type="match status" value="1"/>
</dbReference>
<dbReference type="OrthoDB" id="265717at2759"/>
<evidence type="ECO:0000256" key="1">
    <source>
        <dbReference type="ARBA" id="ARBA00022723"/>
    </source>
</evidence>
<evidence type="ECO:0000256" key="4">
    <source>
        <dbReference type="PROSITE-ProRule" id="PRU00134"/>
    </source>
</evidence>
<protein>
    <submittedName>
        <fullName evidence="6">F-box protein</fullName>
    </submittedName>
</protein>
<dbReference type="InterPro" id="IPR036047">
    <property type="entry name" value="F-box-like_dom_sf"/>
</dbReference>
<dbReference type="PROSITE" id="PS50865">
    <property type="entry name" value="ZF_MYND_2"/>
    <property type="match status" value="1"/>
</dbReference>
<dbReference type="PANTHER" id="PTHR46758:SF9">
    <property type="entry name" value="MYND-TYPE DOMAIN-CONTAINING PROTEIN"/>
    <property type="match status" value="1"/>
</dbReference>
<dbReference type="FunFam" id="6.10.140.2220:FF:000033">
    <property type="entry name" value="Predicted protein"/>
    <property type="match status" value="1"/>
</dbReference>
<dbReference type="EMBL" id="JAAIUW010000003">
    <property type="protein sequence ID" value="KAF7838843.1"/>
    <property type="molecule type" value="Genomic_DNA"/>
</dbReference>
<keyword evidence="3" id="KW-0862">Zinc</keyword>
<comment type="caution">
    <text evidence="6">The sequence shown here is derived from an EMBL/GenBank/DDBJ whole genome shotgun (WGS) entry which is preliminary data.</text>
</comment>
<keyword evidence="2 4" id="KW-0863">Zinc-finger</keyword>
<dbReference type="SUPFAM" id="SSF81901">
    <property type="entry name" value="HCP-like"/>
    <property type="match status" value="1"/>
</dbReference>
<dbReference type="Proteomes" id="UP000634136">
    <property type="component" value="Unassembled WGS sequence"/>
</dbReference>
<dbReference type="PANTHER" id="PTHR46758">
    <property type="entry name" value="MYND DOMAIN-CONTAINING"/>
    <property type="match status" value="1"/>
</dbReference>
<keyword evidence="7" id="KW-1185">Reference proteome</keyword>
<dbReference type="SUPFAM" id="SSF144232">
    <property type="entry name" value="HIT/MYND zinc finger-like"/>
    <property type="match status" value="1"/>
</dbReference>
<name>A0A834X7D5_9FABA</name>
<dbReference type="InterPro" id="IPR044508">
    <property type="entry name" value="At5g50450/At1g67340-like"/>
</dbReference>
<dbReference type="AlphaFoldDB" id="A0A834X7D5"/>
<evidence type="ECO:0000259" key="5">
    <source>
        <dbReference type="PROSITE" id="PS50865"/>
    </source>
</evidence>
<evidence type="ECO:0000313" key="7">
    <source>
        <dbReference type="Proteomes" id="UP000634136"/>
    </source>
</evidence>
<evidence type="ECO:0000256" key="3">
    <source>
        <dbReference type="ARBA" id="ARBA00022833"/>
    </source>
</evidence>
<dbReference type="GO" id="GO:0008270">
    <property type="term" value="F:zinc ion binding"/>
    <property type="evidence" value="ECO:0007669"/>
    <property type="project" value="UniProtKB-KW"/>
</dbReference>
<organism evidence="6 7">
    <name type="scientific">Senna tora</name>
    <dbReference type="NCBI Taxonomy" id="362788"/>
    <lineage>
        <taxon>Eukaryota</taxon>
        <taxon>Viridiplantae</taxon>
        <taxon>Streptophyta</taxon>
        <taxon>Embryophyta</taxon>
        <taxon>Tracheophyta</taxon>
        <taxon>Spermatophyta</taxon>
        <taxon>Magnoliopsida</taxon>
        <taxon>eudicotyledons</taxon>
        <taxon>Gunneridae</taxon>
        <taxon>Pentapetalae</taxon>
        <taxon>rosids</taxon>
        <taxon>fabids</taxon>
        <taxon>Fabales</taxon>
        <taxon>Fabaceae</taxon>
        <taxon>Caesalpinioideae</taxon>
        <taxon>Cassia clade</taxon>
        <taxon>Senna</taxon>
    </lineage>
</organism>
<proteinExistence type="predicted"/>
<dbReference type="Gene3D" id="1.25.40.10">
    <property type="entry name" value="Tetratricopeptide repeat domain"/>
    <property type="match status" value="1"/>
</dbReference>